<dbReference type="Proteomes" id="UP000695022">
    <property type="component" value="Unplaced"/>
</dbReference>
<evidence type="ECO:0000313" key="5">
    <source>
        <dbReference type="RefSeq" id="XP_014677315.1"/>
    </source>
</evidence>
<sequence length="222" mass="24603">MSYDSDHPSSAETSLERRFLSSLQELVQKMEEVLFHANVKEGFCPGAVIESETSNVLVDEANSYGEFDDIIDYTICHRLSRRLEKSLKLAKDQLEQSDLQVPMGLTQRIAQDIMRMSENEPCGLRGCAIYVRFSDGPSGAARVVDTVDYDPATVSTHELQLTLRDEDAGTGGAGAALRRALPRCMRGRRTVYVSAGYQLVKRKLYRRNDSLESLDSGGSVAS</sequence>
<keyword evidence="4" id="KW-1185">Reference proteome</keyword>
<comment type="subcellular location">
    <subcellularLocation>
        <location evidence="1">Cytoplasm</location>
    </subcellularLocation>
</comment>
<name>A0ABM1EYP4_PRICU</name>
<proteinExistence type="inferred from homology"/>
<comment type="similarity">
    <text evidence="2">Belongs to the DDIT4 family.</text>
</comment>
<dbReference type="GeneID" id="106817174"/>
<dbReference type="PANTHER" id="PTHR12478">
    <property type="entry name" value="DNA-DAMAGE-INDUCIBLE TRANSCRIPT 4 PROTEIN DDIT4"/>
    <property type="match status" value="1"/>
</dbReference>
<dbReference type="InterPro" id="IPR038281">
    <property type="entry name" value="RTP801-like_C_sf"/>
</dbReference>
<evidence type="ECO:0000256" key="3">
    <source>
        <dbReference type="ARBA" id="ARBA00022490"/>
    </source>
</evidence>
<evidence type="ECO:0000256" key="2">
    <source>
        <dbReference type="ARBA" id="ARBA00010670"/>
    </source>
</evidence>
<organism evidence="4 5">
    <name type="scientific">Priapulus caudatus</name>
    <name type="common">Priapulid worm</name>
    <dbReference type="NCBI Taxonomy" id="37621"/>
    <lineage>
        <taxon>Eukaryota</taxon>
        <taxon>Metazoa</taxon>
        <taxon>Ecdysozoa</taxon>
        <taxon>Scalidophora</taxon>
        <taxon>Priapulida</taxon>
        <taxon>Priapulimorpha</taxon>
        <taxon>Priapulimorphida</taxon>
        <taxon>Priapulidae</taxon>
        <taxon>Priapulus</taxon>
    </lineage>
</organism>
<dbReference type="Gene3D" id="3.90.470.40">
    <property type="entry name" value="RTP801-like"/>
    <property type="match status" value="1"/>
</dbReference>
<gene>
    <name evidence="5" type="primary">LOC106817174</name>
</gene>
<keyword evidence="3" id="KW-0963">Cytoplasm</keyword>
<reference evidence="5" key="1">
    <citation type="submission" date="2025-08" db="UniProtKB">
        <authorList>
            <consortium name="RefSeq"/>
        </authorList>
    </citation>
    <scope>IDENTIFICATION</scope>
</reference>
<evidence type="ECO:0000256" key="1">
    <source>
        <dbReference type="ARBA" id="ARBA00004496"/>
    </source>
</evidence>
<protein>
    <submittedName>
        <fullName evidence="5">DNA damage-inducible transcript 4-like protein</fullName>
    </submittedName>
</protein>
<evidence type="ECO:0000313" key="4">
    <source>
        <dbReference type="Proteomes" id="UP000695022"/>
    </source>
</evidence>
<dbReference type="Pfam" id="PF07809">
    <property type="entry name" value="RTP801_C"/>
    <property type="match status" value="1"/>
</dbReference>
<accession>A0ABM1EYP4</accession>
<dbReference type="RefSeq" id="XP_014677315.1">
    <property type="nucleotide sequence ID" value="XM_014821829.1"/>
</dbReference>
<dbReference type="PANTHER" id="PTHR12478:SF16">
    <property type="entry name" value="PROTEIN CHARYBDE-RELATED"/>
    <property type="match status" value="1"/>
</dbReference>
<dbReference type="InterPro" id="IPR012918">
    <property type="entry name" value="RTP801-like"/>
</dbReference>